<proteinExistence type="predicted"/>
<gene>
    <name evidence="3" type="ORF">SAMN06265340_10331</name>
</gene>
<evidence type="ECO:0000313" key="3">
    <source>
        <dbReference type="EMBL" id="SNR68681.1"/>
    </source>
</evidence>
<feature type="region of interest" description="Disordered" evidence="2">
    <location>
        <begin position="35"/>
        <end position="58"/>
    </location>
</feature>
<feature type="coiled-coil region" evidence="1">
    <location>
        <begin position="119"/>
        <end position="150"/>
    </location>
</feature>
<keyword evidence="1" id="KW-0175">Coiled coil</keyword>
<dbReference type="EMBL" id="FZOB01000003">
    <property type="protein sequence ID" value="SNR68681.1"/>
    <property type="molecule type" value="Genomic_DNA"/>
</dbReference>
<dbReference type="AlphaFoldDB" id="A0A238YD66"/>
<keyword evidence="4" id="KW-1185">Reference proteome</keyword>
<sequence length="215" mass="25140">MQENLMASKILEKLEEFSVRLDRIESELSKFRSEKVASKRDSESKSSEQLDKTSSSALLKESDKGSFKEVLQKVARKHNLSTEVVEDIEREIVPRIEKIIREQLSEILSDPDKVKEFIFQQIHEEIDRVLKQMEKDREKIIEEVIDARNVTVEGLDEIIRGLNVLGKRQDHIYTAIIDEARETRDKVDYNSKLLDGIDTRLRGIEYEFELKSRGY</sequence>
<dbReference type="Proteomes" id="UP000198405">
    <property type="component" value="Unassembled WGS sequence"/>
</dbReference>
<reference evidence="4" key="1">
    <citation type="submission" date="2017-06" db="EMBL/GenBank/DDBJ databases">
        <authorList>
            <person name="Varghese N."/>
            <person name="Submissions S."/>
        </authorList>
    </citation>
    <scope>NUCLEOTIDE SEQUENCE [LARGE SCALE GENOMIC DNA]</scope>
    <source>
        <strain evidence="4">DSM 15668</strain>
    </source>
</reference>
<organism evidence="3 4">
    <name type="scientific">Desulfurobacterium atlanticum</name>
    <dbReference type="NCBI Taxonomy" id="240169"/>
    <lineage>
        <taxon>Bacteria</taxon>
        <taxon>Pseudomonadati</taxon>
        <taxon>Aquificota</taxon>
        <taxon>Aquificia</taxon>
        <taxon>Desulfurobacteriales</taxon>
        <taxon>Desulfurobacteriaceae</taxon>
        <taxon>Desulfurobacterium</taxon>
    </lineage>
</organism>
<evidence type="ECO:0000256" key="2">
    <source>
        <dbReference type="SAM" id="MobiDB-lite"/>
    </source>
</evidence>
<evidence type="ECO:0000256" key="1">
    <source>
        <dbReference type="SAM" id="Coils"/>
    </source>
</evidence>
<name>A0A238YD66_9BACT</name>
<feature type="compositionally biased region" description="Basic and acidic residues" evidence="2">
    <location>
        <begin position="35"/>
        <end position="51"/>
    </location>
</feature>
<accession>A0A238YD66</accession>
<protein>
    <submittedName>
        <fullName evidence="3">Uncharacterized protein</fullName>
    </submittedName>
</protein>
<evidence type="ECO:0000313" key="4">
    <source>
        <dbReference type="Proteomes" id="UP000198405"/>
    </source>
</evidence>